<accession>A0A0L0VA09</accession>
<keyword evidence="2" id="KW-1185">Reference proteome</keyword>
<comment type="caution">
    <text evidence="1">The sequence shown here is derived from an EMBL/GenBank/DDBJ whole genome shotgun (WGS) entry which is preliminary data.</text>
</comment>
<sequence length="75" mass="8410">MKSSPISMLGSPWPDYLEIVSKFEDLKVIRIPIAEGFAPQKEILDTIIHSYTTKGIDVLCHCRGRLGPLLLDVKD</sequence>
<name>A0A0L0VA09_9BASI</name>
<proteinExistence type="predicted"/>
<evidence type="ECO:0000313" key="2">
    <source>
        <dbReference type="Proteomes" id="UP000054564"/>
    </source>
</evidence>
<dbReference type="EMBL" id="AJIL01000086">
    <property type="protein sequence ID" value="KNE96127.1"/>
    <property type="molecule type" value="Genomic_DNA"/>
</dbReference>
<organism evidence="1 2">
    <name type="scientific">Puccinia striiformis f. sp. tritici PST-78</name>
    <dbReference type="NCBI Taxonomy" id="1165861"/>
    <lineage>
        <taxon>Eukaryota</taxon>
        <taxon>Fungi</taxon>
        <taxon>Dikarya</taxon>
        <taxon>Basidiomycota</taxon>
        <taxon>Pucciniomycotina</taxon>
        <taxon>Pucciniomycetes</taxon>
        <taxon>Pucciniales</taxon>
        <taxon>Pucciniaceae</taxon>
        <taxon>Puccinia</taxon>
    </lineage>
</organism>
<dbReference type="AlphaFoldDB" id="A0A0L0VA09"/>
<dbReference type="STRING" id="1165861.A0A0L0VA09"/>
<dbReference type="Proteomes" id="UP000054564">
    <property type="component" value="Unassembled WGS sequence"/>
</dbReference>
<evidence type="ECO:0000313" key="1">
    <source>
        <dbReference type="EMBL" id="KNE96127.1"/>
    </source>
</evidence>
<reference evidence="2" key="1">
    <citation type="submission" date="2014-03" db="EMBL/GenBank/DDBJ databases">
        <title>The Genome Sequence of Puccinia striiformis f. sp. tritici PST-78.</title>
        <authorList>
            <consortium name="The Broad Institute Genome Sequencing Platform"/>
            <person name="Cuomo C."/>
            <person name="Hulbert S."/>
            <person name="Chen X."/>
            <person name="Walker B."/>
            <person name="Young S.K."/>
            <person name="Zeng Q."/>
            <person name="Gargeya S."/>
            <person name="Fitzgerald M."/>
            <person name="Haas B."/>
            <person name="Abouelleil A."/>
            <person name="Alvarado L."/>
            <person name="Arachchi H.M."/>
            <person name="Berlin A.M."/>
            <person name="Chapman S.B."/>
            <person name="Goldberg J."/>
            <person name="Griggs A."/>
            <person name="Gujja S."/>
            <person name="Hansen M."/>
            <person name="Howarth C."/>
            <person name="Imamovic A."/>
            <person name="Larimer J."/>
            <person name="McCowan C."/>
            <person name="Montmayeur A."/>
            <person name="Murphy C."/>
            <person name="Neiman D."/>
            <person name="Pearson M."/>
            <person name="Priest M."/>
            <person name="Roberts A."/>
            <person name="Saif S."/>
            <person name="Shea T."/>
            <person name="Sisk P."/>
            <person name="Sykes S."/>
            <person name="Wortman J."/>
            <person name="Nusbaum C."/>
            <person name="Birren B."/>
        </authorList>
    </citation>
    <scope>NUCLEOTIDE SEQUENCE [LARGE SCALE GENOMIC DNA]</scope>
    <source>
        <strain evidence="2">race PST-78</strain>
    </source>
</reference>
<gene>
    <name evidence="1" type="ORF">PSTG_10548</name>
</gene>
<protein>
    <submittedName>
        <fullName evidence="1">Uncharacterized protein</fullName>
    </submittedName>
</protein>